<name>A0A9P4S541_9PEZI</name>
<dbReference type="PANTHER" id="PTHR13213">
    <property type="entry name" value="MYB-BINDING PROTEIN 1A FAMILY MEMBER"/>
    <property type="match status" value="1"/>
</dbReference>
<dbReference type="OrthoDB" id="342531at2759"/>
<comment type="caution">
    <text evidence="6">The sequence shown here is derived from an EMBL/GenBank/DDBJ whole genome shotgun (WGS) entry which is preliminary data.</text>
</comment>
<feature type="region of interest" description="Disordered" evidence="5">
    <location>
        <begin position="705"/>
        <end position="753"/>
    </location>
</feature>
<evidence type="ECO:0000256" key="5">
    <source>
        <dbReference type="SAM" id="MobiDB-lite"/>
    </source>
</evidence>
<sequence>MSRKRRREVEEEVDDDTARAKRQFTGEDAQLAKIYQNLANEIRETRNQAAKDLLGILSPQGQTDLDTRKKAIIRLIKGLCSSRKAARPGFFVALTEFLRQQFGERSRRSESLEMTVDDVIELVKQCTQPGGDGKVTNQEKRDHLLGRLFGFKAIMLSSIVVDVSSFIKILDQMYENALKHPWIRQESGKVLCETLETLGFDQVEFATEIVRRLDKLAKTPEGVAIWLTARSKFPRIQFPEKVWRRNDPLYYKERSNLGNILKENFKDTSNVTEVNARKLQSGAAKPTMNFSWEVVIRNVIQNDEADGVPEDGHPPEDSKFHGFWTEVVDQGLFSTTSTDERKSWGFQLFQDVISTGPAWIFHVIFSPNLMRSLINHSKDSNRYHHQAARNSLQTLQYRVKREGCLAYAVVKALISENGSMELDQITKTKTLETLLSVADAEAAGKIIFDFHKRFLFPEAENEQSTANVRRIIADLMVSAARSSPSSAIQKEWAQRISGIFASLAFFNFDNVLSKGSPMSSIPEKTRTMLETRLNSLLSYVMSAKFDPQYDIPCSVVYSIKKIKKTDGPPLVLNADKDVLKSLKRAHKKLEEINKLTLPKSKVAEEKKAQLLAFKLAYSLVILEIYGGNAEAVSISQDLDTACSSISGEEESASEAWAILLELILSFGSRRSQLARKLAEELFTTFVSHWSPENIKSLLEVLEEEAEDAFEKQDEGSGLDEESEEGSRSSSGSSSEADSDSNISEDEDMENEDELATLNASLAKSSGIAALAVPSDSDSERSLSDQDDEQMLAQEPAMANFMRAIINAQDERKAKQAEKKEAKQMMSNLKNRVLDLLFIYVKKQPSSTTALELVMPLLRFVRDARNPQHAEKAAGVLRKYFDDAKGKNLPFVEQEAGMRLLRNVHEAALKGGSKRFESVCGRASLFAARILMARDEASYERVEEVYAETRMECRKALKPKVPLHFFVDWINSSVYRGN</sequence>
<keyword evidence="3" id="KW-0539">Nucleus</keyword>
<feature type="region of interest" description="Disordered" evidence="5">
    <location>
        <begin position="1"/>
        <end position="20"/>
    </location>
</feature>
<dbReference type="SUPFAM" id="SSF48371">
    <property type="entry name" value="ARM repeat"/>
    <property type="match status" value="1"/>
</dbReference>
<dbReference type="EMBL" id="MU006111">
    <property type="protein sequence ID" value="KAF2835188.1"/>
    <property type="molecule type" value="Genomic_DNA"/>
</dbReference>
<evidence type="ECO:0008006" key="8">
    <source>
        <dbReference type="Google" id="ProtNLM"/>
    </source>
</evidence>
<keyword evidence="4" id="KW-0175">Coiled coil</keyword>
<evidence type="ECO:0000256" key="2">
    <source>
        <dbReference type="ARBA" id="ARBA00006809"/>
    </source>
</evidence>
<dbReference type="GO" id="GO:0005730">
    <property type="term" value="C:nucleolus"/>
    <property type="evidence" value="ECO:0007669"/>
    <property type="project" value="InterPro"/>
</dbReference>
<comment type="similarity">
    <text evidence="2">Belongs to the MYBBP1A family.</text>
</comment>
<feature type="coiled-coil region" evidence="4">
    <location>
        <begin position="797"/>
        <end position="831"/>
    </location>
</feature>
<dbReference type="AlphaFoldDB" id="A0A9P4S541"/>
<reference evidence="6" key="1">
    <citation type="journal article" date="2020" name="Stud. Mycol.">
        <title>101 Dothideomycetes genomes: a test case for predicting lifestyles and emergence of pathogens.</title>
        <authorList>
            <person name="Haridas S."/>
            <person name="Albert R."/>
            <person name="Binder M."/>
            <person name="Bloem J."/>
            <person name="Labutti K."/>
            <person name="Salamov A."/>
            <person name="Andreopoulos B."/>
            <person name="Baker S."/>
            <person name="Barry K."/>
            <person name="Bills G."/>
            <person name="Bluhm B."/>
            <person name="Cannon C."/>
            <person name="Castanera R."/>
            <person name="Culley D."/>
            <person name="Daum C."/>
            <person name="Ezra D."/>
            <person name="Gonzalez J."/>
            <person name="Henrissat B."/>
            <person name="Kuo A."/>
            <person name="Liang C."/>
            <person name="Lipzen A."/>
            <person name="Lutzoni F."/>
            <person name="Magnuson J."/>
            <person name="Mondo S."/>
            <person name="Nolan M."/>
            <person name="Ohm R."/>
            <person name="Pangilinan J."/>
            <person name="Park H.-J."/>
            <person name="Ramirez L."/>
            <person name="Alfaro M."/>
            <person name="Sun H."/>
            <person name="Tritt A."/>
            <person name="Yoshinaga Y."/>
            <person name="Zwiers L.-H."/>
            <person name="Turgeon B."/>
            <person name="Goodwin S."/>
            <person name="Spatafora J."/>
            <person name="Crous P."/>
            <person name="Grigoriev I."/>
        </authorList>
    </citation>
    <scope>NUCLEOTIDE SEQUENCE</scope>
    <source>
        <strain evidence="6">CBS 101060</strain>
    </source>
</reference>
<proteinExistence type="inferred from homology"/>
<dbReference type="Proteomes" id="UP000799429">
    <property type="component" value="Unassembled WGS sequence"/>
</dbReference>
<comment type="subcellular location">
    <subcellularLocation>
        <location evidence="1">Nucleus</location>
    </subcellularLocation>
</comment>
<dbReference type="PANTHER" id="PTHR13213:SF2">
    <property type="entry name" value="MYB-BINDING PROTEIN 1A"/>
    <property type="match status" value="1"/>
</dbReference>
<dbReference type="Pfam" id="PF04931">
    <property type="entry name" value="DNA_pol_phi"/>
    <property type="match status" value="1"/>
</dbReference>
<accession>A0A9P4S541</accession>
<evidence type="ECO:0000313" key="6">
    <source>
        <dbReference type="EMBL" id="KAF2835188.1"/>
    </source>
</evidence>
<gene>
    <name evidence="6" type="ORF">M501DRAFT_1020180</name>
</gene>
<keyword evidence="7" id="KW-1185">Reference proteome</keyword>
<protein>
    <recommendedName>
        <fullName evidence="8">DNA polymerase V</fullName>
    </recommendedName>
</protein>
<dbReference type="GO" id="GO:0006355">
    <property type="term" value="P:regulation of DNA-templated transcription"/>
    <property type="evidence" value="ECO:0007669"/>
    <property type="project" value="InterPro"/>
</dbReference>
<dbReference type="GO" id="GO:0000182">
    <property type="term" value="F:rDNA binding"/>
    <property type="evidence" value="ECO:0007669"/>
    <property type="project" value="TreeGrafter"/>
</dbReference>
<evidence type="ECO:0000256" key="1">
    <source>
        <dbReference type="ARBA" id="ARBA00004123"/>
    </source>
</evidence>
<evidence type="ECO:0000256" key="3">
    <source>
        <dbReference type="ARBA" id="ARBA00023242"/>
    </source>
</evidence>
<evidence type="ECO:0000313" key="7">
    <source>
        <dbReference type="Proteomes" id="UP000799429"/>
    </source>
</evidence>
<feature type="compositionally biased region" description="Acidic residues" evidence="5">
    <location>
        <begin position="736"/>
        <end position="753"/>
    </location>
</feature>
<organism evidence="6 7">
    <name type="scientific">Patellaria atrata CBS 101060</name>
    <dbReference type="NCBI Taxonomy" id="1346257"/>
    <lineage>
        <taxon>Eukaryota</taxon>
        <taxon>Fungi</taxon>
        <taxon>Dikarya</taxon>
        <taxon>Ascomycota</taxon>
        <taxon>Pezizomycotina</taxon>
        <taxon>Dothideomycetes</taxon>
        <taxon>Dothideomycetes incertae sedis</taxon>
        <taxon>Patellariales</taxon>
        <taxon>Patellariaceae</taxon>
        <taxon>Patellaria</taxon>
    </lineage>
</organism>
<dbReference type="InterPro" id="IPR016024">
    <property type="entry name" value="ARM-type_fold"/>
</dbReference>
<evidence type="ECO:0000256" key="4">
    <source>
        <dbReference type="SAM" id="Coils"/>
    </source>
</evidence>
<dbReference type="InterPro" id="IPR007015">
    <property type="entry name" value="DNA_pol_V/MYBBP1A"/>
</dbReference>